<reference evidence="2 3" key="1">
    <citation type="journal article" date="2015" name="Plant Cell">
        <title>Oil accumulation by the oleaginous diatom Fistulifera solaris as revealed by the genome and transcriptome.</title>
        <authorList>
            <person name="Tanaka T."/>
            <person name="Maeda Y."/>
            <person name="Veluchamy A."/>
            <person name="Tanaka M."/>
            <person name="Abida H."/>
            <person name="Marechal E."/>
            <person name="Bowler C."/>
            <person name="Muto M."/>
            <person name="Sunaga Y."/>
            <person name="Tanaka M."/>
            <person name="Yoshino T."/>
            <person name="Taniguchi T."/>
            <person name="Fukuda Y."/>
            <person name="Nemoto M."/>
            <person name="Matsumoto M."/>
            <person name="Wong P.S."/>
            <person name="Aburatani S."/>
            <person name="Fujibuchi W."/>
        </authorList>
    </citation>
    <scope>NUCLEOTIDE SEQUENCE [LARGE SCALE GENOMIC DNA]</scope>
    <source>
        <strain evidence="2 3">JPCC DA0580</strain>
    </source>
</reference>
<dbReference type="Proteomes" id="UP000198406">
    <property type="component" value="Unassembled WGS sequence"/>
</dbReference>
<dbReference type="AlphaFoldDB" id="A0A1Z5KLA3"/>
<comment type="caution">
    <text evidence="2">The sequence shown here is derived from an EMBL/GenBank/DDBJ whole genome shotgun (WGS) entry which is preliminary data.</text>
</comment>
<sequence>MKRLFRVLILPLLLGNAAAWVSFPKQPQTSTAILPFLESARKLGPVGTFRSMKDQDDVLSAAKQLSGSDPRPADVPLQGVHRLVYSGAPGASSGKLFGKVAGQVTQTFVNSTHFINAVEWGPLKIELLARRQRKNAKQLDVFFEETTIRVFGQPVSSKRLPGTSGGSWKYLWVGVVEEGSNRKLVRVMETPSLFVLEHVLDDNK</sequence>
<name>A0A1Z5KLA3_FISSO</name>
<dbReference type="EMBL" id="BDSP01000253">
    <property type="protein sequence ID" value="GAX27094.1"/>
    <property type="molecule type" value="Genomic_DNA"/>
</dbReference>
<accession>A0A1Z5KLA3</accession>
<proteinExistence type="predicted"/>
<dbReference type="OrthoDB" id="189024at2759"/>
<gene>
    <name evidence="2" type="ORF">FisN_13Lh362</name>
</gene>
<protein>
    <recommendedName>
        <fullName evidence="4">Plastid lipid-associated protein/fibrillin conserved domain-containing protein</fullName>
    </recommendedName>
</protein>
<organism evidence="2 3">
    <name type="scientific">Fistulifera solaris</name>
    <name type="common">Oleaginous diatom</name>
    <dbReference type="NCBI Taxonomy" id="1519565"/>
    <lineage>
        <taxon>Eukaryota</taxon>
        <taxon>Sar</taxon>
        <taxon>Stramenopiles</taxon>
        <taxon>Ochrophyta</taxon>
        <taxon>Bacillariophyta</taxon>
        <taxon>Bacillariophyceae</taxon>
        <taxon>Bacillariophycidae</taxon>
        <taxon>Naviculales</taxon>
        <taxon>Naviculaceae</taxon>
        <taxon>Fistulifera</taxon>
    </lineage>
</organism>
<keyword evidence="3" id="KW-1185">Reference proteome</keyword>
<evidence type="ECO:0000313" key="2">
    <source>
        <dbReference type="EMBL" id="GAX27094.1"/>
    </source>
</evidence>
<feature type="signal peptide" evidence="1">
    <location>
        <begin position="1"/>
        <end position="19"/>
    </location>
</feature>
<keyword evidence="1" id="KW-0732">Signal</keyword>
<evidence type="ECO:0008006" key="4">
    <source>
        <dbReference type="Google" id="ProtNLM"/>
    </source>
</evidence>
<evidence type="ECO:0000256" key="1">
    <source>
        <dbReference type="SAM" id="SignalP"/>
    </source>
</evidence>
<feature type="chain" id="PRO_5012238775" description="Plastid lipid-associated protein/fibrillin conserved domain-containing protein" evidence="1">
    <location>
        <begin position="20"/>
        <end position="204"/>
    </location>
</feature>
<evidence type="ECO:0000313" key="3">
    <source>
        <dbReference type="Proteomes" id="UP000198406"/>
    </source>
</evidence>
<dbReference type="InParanoid" id="A0A1Z5KLA3"/>